<dbReference type="InterPro" id="IPR000515">
    <property type="entry name" value="MetI-like"/>
</dbReference>
<keyword evidence="4 7" id="KW-0812">Transmembrane</keyword>
<feature type="transmembrane region" description="Helical" evidence="7">
    <location>
        <begin position="267"/>
        <end position="287"/>
    </location>
</feature>
<keyword evidence="5 7" id="KW-1133">Transmembrane helix</keyword>
<feature type="transmembrane region" description="Helical" evidence="7">
    <location>
        <begin position="206"/>
        <end position="224"/>
    </location>
</feature>
<evidence type="ECO:0000313" key="10">
    <source>
        <dbReference type="Proteomes" id="UP001172055"/>
    </source>
</evidence>
<comment type="caution">
    <text evidence="9">The sequence shown here is derived from an EMBL/GenBank/DDBJ whole genome shotgun (WGS) entry which is preliminary data.</text>
</comment>
<evidence type="ECO:0000256" key="7">
    <source>
        <dbReference type="RuleBase" id="RU363032"/>
    </source>
</evidence>
<gene>
    <name evidence="9" type="ORF">QWY14_13110</name>
</gene>
<dbReference type="InterPro" id="IPR035906">
    <property type="entry name" value="MetI-like_sf"/>
</dbReference>
<feature type="transmembrane region" description="Helical" evidence="7">
    <location>
        <begin position="107"/>
        <end position="128"/>
    </location>
</feature>
<feature type="transmembrane region" description="Helical" evidence="7">
    <location>
        <begin position="174"/>
        <end position="194"/>
    </location>
</feature>
<evidence type="ECO:0000256" key="4">
    <source>
        <dbReference type="ARBA" id="ARBA00022692"/>
    </source>
</evidence>
<feature type="transmembrane region" description="Helical" evidence="7">
    <location>
        <begin position="7"/>
        <end position="34"/>
    </location>
</feature>
<reference evidence="9 10" key="1">
    <citation type="submission" date="2023-06" db="EMBL/GenBank/DDBJ databases">
        <title>Novel species in genus Planococcus.</title>
        <authorList>
            <person name="Ning S."/>
        </authorList>
    </citation>
    <scope>NUCLEOTIDE SEQUENCE [LARGE SCALE GENOMIC DNA]</scope>
    <source>
        <strain evidence="9 10">N028</strain>
    </source>
</reference>
<proteinExistence type="inferred from homology"/>
<feature type="domain" description="ABC transmembrane type-1" evidence="8">
    <location>
        <begin position="70"/>
        <end position="286"/>
    </location>
</feature>
<evidence type="ECO:0000256" key="3">
    <source>
        <dbReference type="ARBA" id="ARBA00022475"/>
    </source>
</evidence>
<dbReference type="SUPFAM" id="SSF161098">
    <property type="entry name" value="MetI-like"/>
    <property type="match status" value="1"/>
</dbReference>
<keyword evidence="10" id="KW-1185">Reference proteome</keyword>
<dbReference type="PANTHER" id="PTHR43005:SF2">
    <property type="entry name" value="INTEGRAL MEMBRANE SUGAR TRANSPORT PROTEIN"/>
    <property type="match status" value="1"/>
</dbReference>
<evidence type="ECO:0000256" key="2">
    <source>
        <dbReference type="ARBA" id="ARBA00022448"/>
    </source>
</evidence>
<evidence type="ECO:0000259" key="8">
    <source>
        <dbReference type="PROSITE" id="PS50928"/>
    </source>
</evidence>
<protein>
    <submittedName>
        <fullName evidence="9">Sugar ABC transporter permease</fullName>
    </submittedName>
</protein>
<sequence length="295" mass="32964">MKKLQPYLYLTPSFIVVICLILVPIAYALFISFIDLTQNVNKLSDSELWNFVGLENYVEILTGSVFWSTLARTLYITFVSVGLELLIGLSIALILNEQFVGRGFVRGIMLIPWAFPTIVNAVLWRWFYDPNHGMVNGVLAKMGFINEGEYINFLGSAFSALNAIIIADVWKNTAIVALLLLAALQSIPGSLYEAAQIDGASSWKRFVNITFPLLAPAILVTLVLRTMEAFKIFDLIYIMTGGGPAGGTQVMSFLTYQQTMMFGKYSYGAAIAFLMSLFVLLFAFLYIKLLYRDLE</sequence>
<feature type="transmembrane region" description="Helical" evidence="7">
    <location>
        <begin position="74"/>
        <end position="95"/>
    </location>
</feature>
<feature type="transmembrane region" description="Helical" evidence="7">
    <location>
        <begin position="236"/>
        <end position="255"/>
    </location>
</feature>
<comment type="subcellular location">
    <subcellularLocation>
        <location evidence="1 7">Cell membrane</location>
        <topology evidence="1 7">Multi-pass membrane protein</topology>
    </subcellularLocation>
</comment>
<keyword evidence="6 7" id="KW-0472">Membrane</keyword>
<dbReference type="Pfam" id="PF00528">
    <property type="entry name" value="BPD_transp_1"/>
    <property type="match status" value="1"/>
</dbReference>
<name>A0ABT8N4D6_9BACL</name>
<keyword evidence="3" id="KW-1003">Cell membrane</keyword>
<evidence type="ECO:0000313" key="9">
    <source>
        <dbReference type="EMBL" id="MDN7242746.1"/>
    </source>
</evidence>
<dbReference type="Proteomes" id="UP001172055">
    <property type="component" value="Unassembled WGS sequence"/>
</dbReference>
<dbReference type="PANTHER" id="PTHR43005">
    <property type="entry name" value="BLR7065 PROTEIN"/>
    <property type="match status" value="1"/>
</dbReference>
<comment type="similarity">
    <text evidence="7">Belongs to the binding-protein-dependent transport system permease family.</text>
</comment>
<evidence type="ECO:0000256" key="6">
    <source>
        <dbReference type="ARBA" id="ARBA00023136"/>
    </source>
</evidence>
<dbReference type="RefSeq" id="WP_300987421.1">
    <property type="nucleotide sequence ID" value="NZ_CP129236.1"/>
</dbReference>
<dbReference type="PROSITE" id="PS50928">
    <property type="entry name" value="ABC_TM1"/>
    <property type="match status" value="1"/>
</dbReference>
<evidence type="ECO:0000256" key="5">
    <source>
        <dbReference type="ARBA" id="ARBA00022989"/>
    </source>
</evidence>
<organism evidence="9 10">
    <name type="scientific">Planococcus shixiaomingii</name>
    <dbReference type="NCBI Taxonomy" id="3058393"/>
    <lineage>
        <taxon>Bacteria</taxon>
        <taxon>Bacillati</taxon>
        <taxon>Bacillota</taxon>
        <taxon>Bacilli</taxon>
        <taxon>Bacillales</taxon>
        <taxon>Caryophanaceae</taxon>
        <taxon>Planococcus</taxon>
    </lineage>
</organism>
<dbReference type="CDD" id="cd06261">
    <property type="entry name" value="TM_PBP2"/>
    <property type="match status" value="1"/>
</dbReference>
<feature type="transmembrane region" description="Helical" evidence="7">
    <location>
        <begin position="148"/>
        <end position="167"/>
    </location>
</feature>
<keyword evidence="2 7" id="KW-0813">Transport</keyword>
<evidence type="ECO:0000256" key="1">
    <source>
        <dbReference type="ARBA" id="ARBA00004651"/>
    </source>
</evidence>
<dbReference type="Gene3D" id="1.10.3720.10">
    <property type="entry name" value="MetI-like"/>
    <property type="match status" value="1"/>
</dbReference>
<accession>A0ABT8N4D6</accession>
<dbReference type="EMBL" id="JAUJWV010000002">
    <property type="protein sequence ID" value="MDN7242746.1"/>
    <property type="molecule type" value="Genomic_DNA"/>
</dbReference>